<keyword evidence="15 22" id="KW-0460">Magnesium</keyword>
<dbReference type="InterPro" id="IPR018935">
    <property type="entry name" value="RIO_kinase_CS"/>
</dbReference>
<comment type="similarity">
    <text evidence="3 22">Belongs to the protein kinase superfamily. RIO-type Ser/Thr kinase family.</text>
</comment>
<evidence type="ECO:0000256" key="12">
    <source>
        <dbReference type="ARBA" id="ARBA00022741"/>
    </source>
</evidence>
<keyword evidence="8" id="KW-0597">Phosphoprotein</keyword>
<sequence>MDQGETVVLNAAGIQRSPWGKTPSVAPCSLSSVIDEEMARDLQQKEEDLALKHSLAVELPVAGASGSDVENDLLLAQMLQNEFDKENDHYVNICEQKYNGNSKVSLSFDNYRSVHAQLKDDSSSSDEQEAFEDDLDTPPPPDPDKSKISVKPKGTKKQIATKHDAMVCGRKNVRSLEKFPPGFAAGDVGSKQLDLKLSNHVYNNLKQHSYKEERQSHRLHEKKEHSTHEQALDPKTRLLLYKLVNNETLENVNGCISTGKEACVFHANGGRKENGEELPKECAVKVFKTTLNEFRTRERYIKDDHRFRDRFSKQNPRKVIRLWAEKEMCNLSRMQKAGISCPSVVLLKKHILVMSFVGRDMKAAPKLKDAVLSSNQLKLAYEQCIEMMCAMYQKCKLVHADLSEYNMLWHDNRVWFIDVSQAVEPIHPHALEFLYRDCTNIIEFFKKQGNQQVMSVPQLFLKVSGLDIPLCEDESLFLAKVQSYERYEMTIGGRKNVQPYAFDYFFNKTSSCGSDENVSDDSPDELTTND</sequence>
<dbReference type="PIRSF" id="PIRSF038146">
    <property type="entry name" value="Ser/Thr_PK_RIO3"/>
    <property type="match status" value="1"/>
</dbReference>
<dbReference type="Pfam" id="PF01163">
    <property type="entry name" value="RIO1"/>
    <property type="match status" value="1"/>
</dbReference>
<dbReference type="GO" id="GO:0046872">
    <property type="term" value="F:metal ion binding"/>
    <property type="evidence" value="ECO:0007669"/>
    <property type="project" value="UniProtKB-UniRule"/>
</dbReference>
<dbReference type="FunFam" id="3.30.200.20:FF:000200">
    <property type="entry name" value="Serine/threonine-protein kinase RIO3"/>
    <property type="match status" value="1"/>
</dbReference>
<dbReference type="OrthoDB" id="205248at2759"/>
<evidence type="ECO:0000256" key="19">
    <source>
        <dbReference type="ARBA" id="ARBA00048679"/>
    </source>
</evidence>
<dbReference type="PANTHER" id="PTHR45723">
    <property type="entry name" value="SERINE/THREONINE-PROTEIN KINASE RIO1"/>
    <property type="match status" value="1"/>
</dbReference>
<dbReference type="InterPro" id="IPR017406">
    <property type="entry name" value="Ser/Thr_kinase_Rio3"/>
</dbReference>
<evidence type="ECO:0000256" key="3">
    <source>
        <dbReference type="ARBA" id="ARBA00009196"/>
    </source>
</evidence>
<comment type="subunit">
    <text evidence="20">Interacts with CASP10. Interacts with IRF3; RIOK3 probably mediates the interaction of TBK1 with IRF3. Associated with 40S pre-ribosomal particles.</text>
</comment>
<dbReference type="Gene3D" id="1.10.510.10">
    <property type="entry name" value="Transferase(Phosphotransferase) domain 1"/>
    <property type="match status" value="1"/>
</dbReference>
<gene>
    <name evidence="26" type="primary">LOC116293306</name>
</gene>
<dbReference type="InterPro" id="IPR011009">
    <property type="entry name" value="Kinase-like_dom_sf"/>
</dbReference>
<name>A0A6P8HLF4_ACTTE</name>
<dbReference type="GO" id="GO:0042254">
    <property type="term" value="P:ribosome biogenesis"/>
    <property type="evidence" value="ECO:0007669"/>
    <property type="project" value="UniProtKB-KW"/>
</dbReference>
<keyword evidence="7 22" id="KW-0723">Serine/threonine-protein kinase</keyword>
<keyword evidence="17" id="KW-0051">Antiviral defense</keyword>
<feature type="region of interest" description="Disordered" evidence="23">
    <location>
        <begin position="210"/>
        <end position="232"/>
    </location>
</feature>
<keyword evidence="5" id="KW-0963">Cytoplasm</keyword>
<evidence type="ECO:0000256" key="22">
    <source>
        <dbReference type="PIRNR" id="PIRNR038146"/>
    </source>
</evidence>
<evidence type="ECO:0000256" key="1">
    <source>
        <dbReference type="ARBA" id="ARBA00001946"/>
    </source>
</evidence>
<dbReference type="KEGG" id="aten:116293306"/>
<dbReference type="CDD" id="cd05146">
    <property type="entry name" value="RIO3_euk"/>
    <property type="match status" value="1"/>
</dbReference>
<keyword evidence="14" id="KW-0067">ATP-binding</keyword>
<proteinExistence type="inferred from homology"/>
<dbReference type="GeneID" id="116293306"/>
<evidence type="ECO:0000256" key="11">
    <source>
        <dbReference type="ARBA" id="ARBA00022723"/>
    </source>
</evidence>
<evidence type="ECO:0000256" key="9">
    <source>
        <dbReference type="ARBA" id="ARBA00022588"/>
    </source>
</evidence>
<evidence type="ECO:0000256" key="6">
    <source>
        <dbReference type="ARBA" id="ARBA00022517"/>
    </source>
</evidence>
<dbReference type="PROSITE" id="PS01245">
    <property type="entry name" value="RIO1"/>
    <property type="match status" value="1"/>
</dbReference>
<dbReference type="Gene3D" id="3.30.200.20">
    <property type="entry name" value="Phosphorylase Kinase, domain 1"/>
    <property type="match status" value="1"/>
</dbReference>
<keyword evidence="16" id="KW-0391">Immunity</keyword>
<keyword evidence="6" id="KW-0690">Ribosome biogenesis</keyword>
<keyword evidence="11 22" id="KW-0479">Metal-binding</keyword>
<dbReference type="GO" id="GO:0005524">
    <property type="term" value="F:ATP binding"/>
    <property type="evidence" value="ECO:0007669"/>
    <property type="project" value="UniProtKB-UniRule"/>
</dbReference>
<evidence type="ECO:0000256" key="18">
    <source>
        <dbReference type="ARBA" id="ARBA00047899"/>
    </source>
</evidence>
<dbReference type="GO" id="GO:0004674">
    <property type="term" value="F:protein serine/threonine kinase activity"/>
    <property type="evidence" value="ECO:0007669"/>
    <property type="project" value="UniProtKB-UniRule"/>
</dbReference>
<dbReference type="SUPFAM" id="SSF56112">
    <property type="entry name" value="Protein kinase-like (PK-like)"/>
    <property type="match status" value="1"/>
</dbReference>
<dbReference type="AlphaFoldDB" id="A0A6P8HLF4"/>
<evidence type="ECO:0000256" key="8">
    <source>
        <dbReference type="ARBA" id="ARBA00022553"/>
    </source>
</evidence>
<evidence type="ECO:0000256" key="23">
    <source>
        <dbReference type="SAM" id="MobiDB-lite"/>
    </source>
</evidence>
<comment type="subcellular location">
    <subcellularLocation>
        <location evidence="2">Cytoplasm</location>
    </subcellularLocation>
</comment>
<dbReference type="FunFam" id="1.10.510.10:FF:000254">
    <property type="entry name" value="Serine/threonine-protein kinase RIO3"/>
    <property type="match status" value="1"/>
</dbReference>
<dbReference type="FunCoup" id="A0A6P8HLF4">
    <property type="interactions" value="344"/>
</dbReference>
<protein>
    <recommendedName>
        <fullName evidence="21 22">Serine/threonine-protein kinase RIO3</fullName>
        <ecNumber evidence="4 22">2.7.11.1</ecNumber>
    </recommendedName>
</protein>
<evidence type="ECO:0000256" key="21">
    <source>
        <dbReference type="ARBA" id="ARBA00068351"/>
    </source>
</evidence>
<evidence type="ECO:0000256" key="4">
    <source>
        <dbReference type="ARBA" id="ARBA00012513"/>
    </source>
</evidence>
<feature type="compositionally biased region" description="Basic residues" evidence="23">
    <location>
        <begin position="148"/>
        <end position="160"/>
    </location>
</feature>
<comment type="catalytic activity">
    <reaction evidence="18 22">
        <text>L-threonyl-[protein] + ATP = O-phospho-L-threonyl-[protein] + ADP + H(+)</text>
        <dbReference type="Rhea" id="RHEA:46608"/>
        <dbReference type="Rhea" id="RHEA-COMP:11060"/>
        <dbReference type="Rhea" id="RHEA-COMP:11605"/>
        <dbReference type="ChEBI" id="CHEBI:15378"/>
        <dbReference type="ChEBI" id="CHEBI:30013"/>
        <dbReference type="ChEBI" id="CHEBI:30616"/>
        <dbReference type="ChEBI" id="CHEBI:61977"/>
        <dbReference type="ChEBI" id="CHEBI:456216"/>
        <dbReference type="EC" id="2.7.11.1"/>
    </reaction>
</comment>
<dbReference type="RefSeq" id="XP_031556576.1">
    <property type="nucleotide sequence ID" value="XM_031700716.1"/>
</dbReference>
<evidence type="ECO:0000256" key="2">
    <source>
        <dbReference type="ARBA" id="ARBA00004496"/>
    </source>
</evidence>
<dbReference type="GO" id="GO:0045087">
    <property type="term" value="P:innate immune response"/>
    <property type="evidence" value="ECO:0007669"/>
    <property type="project" value="UniProtKB-KW"/>
</dbReference>
<evidence type="ECO:0000259" key="24">
    <source>
        <dbReference type="SMART" id="SM00090"/>
    </source>
</evidence>
<dbReference type="InterPro" id="IPR000687">
    <property type="entry name" value="RIO_kinase"/>
</dbReference>
<feature type="domain" description="RIO kinase" evidence="24">
    <location>
        <begin position="221"/>
        <end position="465"/>
    </location>
</feature>
<dbReference type="SMART" id="SM00090">
    <property type="entry name" value="RIO"/>
    <property type="match status" value="1"/>
</dbReference>
<accession>A0A6P8HLF4</accession>
<keyword evidence="9" id="KW-0399">Innate immunity</keyword>
<keyword evidence="12 22" id="KW-0547">Nucleotide-binding</keyword>
<evidence type="ECO:0000256" key="16">
    <source>
        <dbReference type="ARBA" id="ARBA00022859"/>
    </source>
</evidence>
<keyword evidence="25" id="KW-1185">Reference proteome</keyword>
<keyword evidence="10 22" id="KW-0808">Transferase</keyword>
<dbReference type="InParanoid" id="A0A6P8HLF4"/>
<dbReference type="Proteomes" id="UP000515163">
    <property type="component" value="Unplaced"/>
</dbReference>
<dbReference type="InterPro" id="IPR018934">
    <property type="entry name" value="RIO_dom"/>
</dbReference>
<evidence type="ECO:0000256" key="13">
    <source>
        <dbReference type="ARBA" id="ARBA00022777"/>
    </source>
</evidence>
<dbReference type="EC" id="2.7.11.1" evidence="4 22"/>
<dbReference type="GO" id="GO:0051607">
    <property type="term" value="P:defense response to virus"/>
    <property type="evidence" value="ECO:0007669"/>
    <property type="project" value="UniProtKB-KW"/>
</dbReference>
<dbReference type="InterPro" id="IPR051272">
    <property type="entry name" value="RIO-type_Ser/Thr_kinase"/>
</dbReference>
<evidence type="ECO:0000256" key="15">
    <source>
        <dbReference type="ARBA" id="ARBA00022842"/>
    </source>
</evidence>
<evidence type="ECO:0000256" key="5">
    <source>
        <dbReference type="ARBA" id="ARBA00022490"/>
    </source>
</evidence>
<evidence type="ECO:0000256" key="14">
    <source>
        <dbReference type="ARBA" id="ARBA00022840"/>
    </source>
</evidence>
<evidence type="ECO:0000256" key="7">
    <source>
        <dbReference type="ARBA" id="ARBA00022527"/>
    </source>
</evidence>
<feature type="compositionally biased region" description="Acidic residues" evidence="23">
    <location>
        <begin position="123"/>
        <end position="136"/>
    </location>
</feature>
<comment type="catalytic activity">
    <reaction evidence="19 22">
        <text>L-seryl-[protein] + ATP = O-phospho-L-seryl-[protein] + ADP + H(+)</text>
        <dbReference type="Rhea" id="RHEA:17989"/>
        <dbReference type="Rhea" id="RHEA-COMP:9863"/>
        <dbReference type="Rhea" id="RHEA-COMP:11604"/>
        <dbReference type="ChEBI" id="CHEBI:15378"/>
        <dbReference type="ChEBI" id="CHEBI:29999"/>
        <dbReference type="ChEBI" id="CHEBI:30616"/>
        <dbReference type="ChEBI" id="CHEBI:83421"/>
        <dbReference type="ChEBI" id="CHEBI:456216"/>
        <dbReference type="EC" id="2.7.11.1"/>
    </reaction>
</comment>
<evidence type="ECO:0000313" key="26">
    <source>
        <dbReference type="RefSeq" id="XP_031556576.1"/>
    </source>
</evidence>
<keyword evidence="13 22" id="KW-0418">Kinase</keyword>
<reference evidence="26" key="1">
    <citation type="submission" date="2025-08" db="UniProtKB">
        <authorList>
            <consortium name="RefSeq"/>
        </authorList>
    </citation>
    <scope>IDENTIFICATION</scope>
    <source>
        <tissue evidence="26">Tentacle</tissue>
    </source>
</reference>
<evidence type="ECO:0000313" key="25">
    <source>
        <dbReference type="Proteomes" id="UP000515163"/>
    </source>
</evidence>
<organism evidence="25 26">
    <name type="scientific">Actinia tenebrosa</name>
    <name type="common">Australian red waratah sea anemone</name>
    <dbReference type="NCBI Taxonomy" id="6105"/>
    <lineage>
        <taxon>Eukaryota</taxon>
        <taxon>Metazoa</taxon>
        <taxon>Cnidaria</taxon>
        <taxon>Anthozoa</taxon>
        <taxon>Hexacorallia</taxon>
        <taxon>Actiniaria</taxon>
        <taxon>Actiniidae</taxon>
        <taxon>Actinia</taxon>
    </lineage>
</organism>
<dbReference type="GO" id="GO:0005737">
    <property type="term" value="C:cytoplasm"/>
    <property type="evidence" value="ECO:0007669"/>
    <property type="project" value="UniProtKB-SubCell"/>
</dbReference>
<evidence type="ECO:0000256" key="20">
    <source>
        <dbReference type="ARBA" id="ARBA00064322"/>
    </source>
</evidence>
<evidence type="ECO:0000256" key="17">
    <source>
        <dbReference type="ARBA" id="ARBA00023118"/>
    </source>
</evidence>
<feature type="region of interest" description="Disordered" evidence="23">
    <location>
        <begin position="117"/>
        <end position="162"/>
    </location>
</feature>
<evidence type="ECO:0000256" key="10">
    <source>
        <dbReference type="ARBA" id="ARBA00022679"/>
    </source>
</evidence>
<comment type="cofactor">
    <cofactor evidence="1 22">
        <name>Mg(2+)</name>
        <dbReference type="ChEBI" id="CHEBI:18420"/>
    </cofactor>
</comment>